<proteinExistence type="predicted"/>
<name>A0AAD0E060_9PSED</name>
<feature type="compositionally biased region" description="Basic and acidic residues" evidence="1">
    <location>
        <begin position="50"/>
        <end position="65"/>
    </location>
</feature>
<sequence length="71" mass="8105">MTGRRNPTKSGRKRSRDFAYFDPSKSVAEGRKGALNRKQTSLTFAEPQCDAERHKEDAERPELHATRSVSR</sequence>
<accession>A0AAD0E060</accession>
<dbReference type="Proteomes" id="UP000236903">
    <property type="component" value="Chromosome"/>
</dbReference>
<protein>
    <submittedName>
        <fullName evidence="2">Uncharacterized protein</fullName>
    </submittedName>
</protein>
<reference evidence="2 3" key="1">
    <citation type="submission" date="2018-02" db="EMBL/GenBank/DDBJ databases">
        <title>Comparative genomics of Pseudomonas syringae.</title>
        <authorList>
            <person name="Hulin M.T."/>
        </authorList>
    </citation>
    <scope>NUCLEOTIDE SEQUENCE [LARGE SCALE GENOMIC DNA]</scope>
    <source>
        <strain evidence="2 3">R2leaf</strain>
    </source>
</reference>
<evidence type="ECO:0000256" key="1">
    <source>
        <dbReference type="SAM" id="MobiDB-lite"/>
    </source>
</evidence>
<organism evidence="2 3">
    <name type="scientific">Pseudomonas avellanae</name>
    <dbReference type="NCBI Taxonomy" id="46257"/>
    <lineage>
        <taxon>Bacteria</taxon>
        <taxon>Pseudomonadati</taxon>
        <taxon>Pseudomonadota</taxon>
        <taxon>Gammaproteobacteria</taxon>
        <taxon>Pseudomonadales</taxon>
        <taxon>Pseudomonadaceae</taxon>
        <taxon>Pseudomonas</taxon>
    </lineage>
</organism>
<dbReference type="EMBL" id="CP026562">
    <property type="protein sequence ID" value="AVB21286.1"/>
    <property type="molecule type" value="Genomic_DNA"/>
</dbReference>
<dbReference type="KEGG" id="pavl:BKM03_20190"/>
<gene>
    <name evidence="2" type="ORF">BKM03_20190</name>
</gene>
<feature type="region of interest" description="Disordered" evidence="1">
    <location>
        <begin position="1"/>
        <end position="71"/>
    </location>
</feature>
<feature type="compositionally biased region" description="Basic residues" evidence="1">
    <location>
        <begin position="1"/>
        <end position="15"/>
    </location>
</feature>
<dbReference type="AlphaFoldDB" id="A0AAD0E060"/>
<evidence type="ECO:0000313" key="2">
    <source>
        <dbReference type="EMBL" id="AVB21286.1"/>
    </source>
</evidence>
<evidence type="ECO:0000313" key="3">
    <source>
        <dbReference type="Proteomes" id="UP000236903"/>
    </source>
</evidence>